<dbReference type="InterPro" id="IPR014001">
    <property type="entry name" value="Helicase_ATP-bd"/>
</dbReference>
<comment type="catalytic activity">
    <reaction evidence="12">
        <text>ATP + H2O = ADP + phosphate + H(+)</text>
        <dbReference type="Rhea" id="RHEA:13065"/>
        <dbReference type="ChEBI" id="CHEBI:15377"/>
        <dbReference type="ChEBI" id="CHEBI:15378"/>
        <dbReference type="ChEBI" id="CHEBI:30616"/>
        <dbReference type="ChEBI" id="CHEBI:43474"/>
        <dbReference type="ChEBI" id="CHEBI:456216"/>
        <dbReference type="EC" id="3.6.4.13"/>
    </reaction>
</comment>
<feature type="domain" description="DEAD-box RNA helicase Q" evidence="17">
    <location>
        <begin position="27"/>
        <end position="55"/>
    </location>
</feature>
<name>A0A1B9HWC2_9TREE</name>
<protein>
    <recommendedName>
        <fullName evidence="4">RNA helicase</fullName>
        <ecNumber evidence="4">3.6.4.13</ecNumber>
    </recommendedName>
</protein>
<evidence type="ECO:0000256" key="11">
    <source>
        <dbReference type="ARBA" id="ARBA00023242"/>
    </source>
</evidence>
<dbReference type="PROSITE" id="PS51192">
    <property type="entry name" value="HELICASE_ATP_BIND_1"/>
    <property type="match status" value="1"/>
</dbReference>
<keyword evidence="10" id="KW-0694">RNA-binding</keyword>
<evidence type="ECO:0000313" key="18">
    <source>
        <dbReference type="EMBL" id="OCF47573.1"/>
    </source>
</evidence>
<comment type="subcellular location">
    <subcellularLocation>
        <location evidence="2">Nucleus</location>
    </subcellularLocation>
</comment>
<dbReference type="STRING" id="1296096.A0A1B9HWC2"/>
<dbReference type="GO" id="GO:0003723">
    <property type="term" value="F:RNA binding"/>
    <property type="evidence" value="ECO:0007669"/>
    <property type="project" value="UniProtKB-KW"/>
</dbReference>
<dbReference type="SMART" id="SM00487">
    <property type="entry name" value="DEXDc"/>
    <property type="match status" value="1"/>
</dbReference>
<dbReference type="InterPro" id="IPR012541">
    <property type="entry name" value="DBP10_C"/>
</dbReference>
<evidence type="ECO:0000256" key="3">
    <source>
        <dbReference type="ARBA" id="ARBA00010379"/>
    </source>
</evidence>
<dbReference type="EMBL" id="KV700116">
    <property type="protein sequence ID" value="OCF47573.1"/>
    <property type="molecule type" value="Genomic_DNA"/>
</dbReference>
<evidence type="ECO:0000259" key="16">
    <source>
        <dbReference type="PROSITE" id="PS51194"/>
    </source>
</evidence>
<keyword evidence="9" id="KW-0067">ATP-binding</keyword>
<gene>
    <name evidence="18" type="ORF">I206_06476</name>
</gene>
<keyword evidence="8" id="KW-0347">Helicase</keyword>
<dbReference type="OrthoDB" id="10261375at2759"/>
<keyword evidence="11" id="KW-0539">Nucleus</keyword>
<dbReference type="GO" id="GO:0005634">
    <property type="term" value="C:nucleus"/>
    <property type="evidence" value="ECO:0007669"/>
    <property type="project" value="UniProtKB-SubCell"/>
</dbReference>
<evidence type="ECO:0000256" key="1">
    <source>
        <dbReference type="ARBA" id="ARBA00003706"/>
    </source>
</evidence>
<dbReference type="CDD" id="cd18787">
    <property type="entry name" value="SF2_C_DEAD"/>
    <property type="match status" value="1"/>
</dbReference>
<evidence type="ECO:0000256" key="2">
    <source>
        <dbReference type="ARBA" id="ARBA00004123"/>
    </source>
</evidence>
<keyword evidence="6" id="KW-0547">Nucleotide-binding</keyword>
<comment type="function">
    <text evidence="1">ATP-binding RNA helicase involved in the biogenesis of 60S ribosomal subunits and is required for the normal formation of 25S and 5.8S rRNAs.</text>
</comment>
<evidence type="ECO:0000256" key="5">
    <source>
        <dbReference type="ARBA" id="ARBA00022517"/>
    </source>
</evidence>
<dbReference type="GO" id="GO:0005524">
    <property type="term" value="F:ATP binding"/>
    <property type="evidence" value="ECO:0007669"/>
    <property type="project" value="UniProtKB-KW"/>
</dbReference>
<sequence>MSDTIPTWAEQSIGEEGTSHKPKGPGSQWQTLSVGPDLVRSLLLRKFKNPTPIQRASIPSALSAPPRDVLAMARTGSGKTLAYLIPLLQRLGSDHSPSTNPRALILCPSRELAVQILSVGKDLARGMIRGKAREGESLKWALIMGGESMEGQFEKMSGNPDIVIATPGRFLHLLVEMQCDLRHLEMVIYDEADRLFEMGFDTQLREILSRLPTTRQNLLFSATLPSSVAEFAKAGLNNPLLIRLDADHKISPDLDLRFLAVKPIEKDAGLLVLLRDGIGIASNTPTHDQQPQAIVFVSTKHHVDYVSELLKAAGYRTSHIYSSLDQSARQQQLYLFRKRSTDVLVVTDVAARGLDIPIMDHVINYDFPPGPRVFVHRVGRTARAGRRGTAWSLVTREDWPYLFDLQTFLGPSRIGQDREILKGFPQDEMSENMEYISSSLDEVAPHLAAQRDVKRKGQAMFERSRGKAAVNSYRKAKLLGQHMGDRLSSFPIDLSFRKQHTIPDSLARDKLVASLAAYAPNETILELGRRGDTESSVLMKKRRKLVRERKRPKTEEQREVEEEDRPETSRREVYSTRSFRDPDFFMTHAQPGAAAEKGYSLKSGASLPEAINASTIDMTADEGTAARAQKASQLSWDRKKRKFVTPTIGADNKKMIRSESGSLLPASYNSGRYTAWKSRKRTVNTATNRDRQIAEIASRTAHSMTSDTSDNVRSNRDVGRSHQRQSDSGLLSADRIRQHRAQKQKRLAKTGRAAKREHRG</sequence>
<feature type="short sequence motif" description="Q motif" evidence="13">
    <location>
        <begin position="27"/>
        <end position="55"/>
    </location>
</feature>
<dbReference type="InterPro" id="IPR027417">
    <property type="entry name" value="P-loop_NTPase"/>
</dbReference>
<evidence type="ECO:0000256" key="4">
    <source>
        <dbReference type="ARBA" id="ARBA00012552"/>
    </source>
</evidence>
<dbReference type="SMART" id="SM01123">
    <property type="entry name" value="DBP10CT"/>
    <property type="match status" value="1"/>
</dbReference>
<dbReference type="GO" id="GO:0005829">
    <property type="term" value="C:cytosol"/>
    <property type="evidence" value="ECO:0007669"/>
    <property type="project" value="TreeGrafter"/>
</dbReference>
<feature type="domain" description="Helicase C-terminal" evidence="16">
    <location>
        <begin position="279"/>
        <end position="444"/>
    </location>
</feature>
<feature type="compositionally biased region" description="Polar residues" evidence="14">
    <location>
        <begin position="700"/>
        <end position="712"/>
    </location>
</feature>
<evidence type="ECO:0000256" key="7">
    <source>
        <dbReference type="ARBA" id="ARBA00022801"/>
    </source>
</evidence>
<accession>A0A1B9HWC2</accession>
<evidence type="ECO:0000259" key="15">
    <source>
        <dbReference type="PROSITE" id="PS51192"/>
    </source>
</evidence>
<reference evidence="18" key="1">
    <citation type="submission" date="2013-07" db="EMBL/GenBank/DDBJ databases">
        <title>The Genome Sequence of Cryptococcus pinus CBS10737.</title>
        <authorList>
            <consortium name="The Broad Institute Genome Sequencing Platform"/>
            <person name="Cuomo C."/>
            <person name="Litvintseva A."/>
            <person name="Chen Y."/>
            <person name="Heitman J."/>
            <person name="Sun S."/>
            <person name="Springer D."/>
            <person name="Dromer F."/>
            <person name="Young S.K."/>
            <person name="Zeng Q."/>
            <person name="Gargeya S."/>
            <person name="Fitzgerald M."/>
            <person name="Abouelleil A."/>
            <person name="Alvarado L."/>
            <person name="Berlin A.M."/>
            <person name="Chapman S.B."/>
            <person name="Dewar J."/>
            <person name="Goldberg J."/>
            <person name="Griggs A."/>
            <person name="Gujja S."/>
            <person name="Hansen M."/>
            <person name="Howarth C."/>
            <person name="Imamovic A."/>
            <person name="Larimer J."/>
            <person name="McCowan C."/>
            <person name="Murphy C."/>
            <person name="Pearson M."/>
            <person name="Priest M."/>
            <person name="Roberts A."/>
            <person name="Saif S."/>
            <person name="Shea T."/>
            <person name="Sykes S."/>
            <person name="Wortman J."/>
            <person name="Nusbaum C."/>
            <person name="Birren B."/>
        </authorList>
    </citation>
    <scope>NUCLEOTIDE SEQUENCE [LARGE SCALE GENOMIC DNA]</scope>
    <source>
        <strain evidence="18">CBS 10737</strain>
    </source>
</reference>
<dbReference type="InterPro" id="IPR011545">
    <property type="entry name" value="DEAD/DEAH_box_helicase_dom"/>
</dbReference>
<proteinExistence type="inferred from homology"/>
<dbReference type="GO" id="GO:0042254">
    <property type="term" value="P:ribosome biogenesis"/>
    <property type="evidence" value="ECO:0007669"/>
    <property type="project" value="UniProtKB-KW"/>
</dbReference>
<dbReference type="SUPFAM" id="SSF52540">
    <property type="entry name" value="P-loop containing nucleoside triphosphate hydrolases"/>
    <property type="match status" value="1"/>
</dbReference>
<dbReference type="PANTHER" id="PTHR47959:SF8">
    <property type="entry name" value="RNA HELICASE"/>
    <property type="match status" value="1"/>
</dbReference>
<keyword evidence="5" id="KW-0690">Ribosome biogenesis</keyword>
<dbReference type="Pfam" id="PF08147">
    <property type="entry name" value="DBP10CT"/>
    <property type="match status" value="1"/>
</dbReference>
<keyword evidence="7" id="KW-0378">Hydrolase</keyword>
<feature type="domain" description="Helicase ATP-binding" evidence="15">
    <location>
        <begin position="60"/>
        <end position="242"/>
    </location>
</feature>
<dbReference type="SMART" id="SM00490">
    <property type="entry name" value="HELICc"/>
    <property type="match status" value="1"/>
</dbReference>
<feature type="compositionally biased region" description="Basic residues" evidence="14">
    <location>
        <begin position="737"/>
        <end position="760"/>
    </location>
</feature>
<dbReference type="InterPro" id="IPR050079">
    <property type="entry name" value="DEAD_box_RNA_helicase"/>
</dbReference>
<dbReference type="GO" id="GO:0016887">
    <property type="term" value="F:ATP hydrolysis activity"/>
    <property type="evidence" value="ECO:0007669"/>
    <property type="project" value="RHEA"/>
</dbReference>
<feature type="region of interest" description="Disordered" evidence="14">
    <location>
        <begin position="697"/>
        <end position="760"/>
    </location>
</feature>
<dbReference type="PROSITE" id="PS51195">
    <property type="entry name" value="Q_MOTIF"/>
    <property type="match status" value="1"/>
</dbReference>
<evidence type="ECO:0000256" key="8">
    <source>
        <dbReference type="ARBA" id="ARBA00022806"/>
    </source>
</evidence>
<dbReference type="InterPro" id="IPR014014">
    <property type="entry name" value="RNA_helicase_DEAD_Q_motif"/>
</dbReference>
<organism evidence="18">
    <name type="scientific">Kwoniella pini CBS 10737</name>
    <dbReference type="NCBI Taxonomy" id="1296096"/>
    <lineage>
        <taxon>Eukaryota</taxon>
        <taxon>Fungi</taxon>
        <taxon>Dikarya</taxon>
        <taxon>Basidiomycota</taxon>
        <taxon>Agaricomycotina</taxon>
        <taxon>Tremellomycetes</taxon>
        <taxon>Tremellales</taxon>
        <taxon>Cryptococcaceae</taxon>
        <taxon>Kwoniella</taxon>
    </lineage>
</organism>
<reference evidence="18" key="2">
    <citation type="submission" date="2016-07" db="EMBL/GenBank/DDBJ databases">
        <title>Evolution of pathogenesis and genome organization in the Tremellales.</title>
        <authorList>
            <person name="Cuomo C."/>
            <person name="Litvintseva A."/>
            <person name="Heitman J."/>
            <person name="Chen Y."/>
            <person name="Sun S."/>
            <person name="Springer D."/>
            <person name="Dromer F."/>
            <person name="Young S."/>
            <person name="Zeng Q."/>
            <person name="Chapman S."/>
            <person name="Gujja S."/>
            <person name="Saif S."/>
            <person name="Birren B."/>
        </authorList>
    </citation>
    <scope>NUCLEOTIDE SEQUENCE</scope>
    <source>
        <strain evidence="18">CBS 10737</strain>
    </source>
</reference>
<evidence type="ECO:0000259" key="17">
    <source>
        <dbReference type="PROSITE" id="PS51195"/>
    </source>
</evidence>
<evidence type="ECO:0000256" key="9">
    <source>
        <dbReference type="ARBA" id="ARBA00022840"/>
    </source>
</evidence>
<dbReference type="GO" id="GO:0003724">
    <property type="term" value="F:RNA helicase activity"/>
    <property type="evidence" value="ECO:0007669"/>
    <property type="project" value="UniProtKB-EC"/>
</dbReference>
<dbReference type="Pfam" id="PF00270">
    <property type="entry name" value="DEAD"/>
    <property type="match status" value="1"/>
</dbReference>
<dbReference type="PROSITE" id="PS51194">
    <property type="entry name" value="HELICASE_CTER"/>
    <property type="match status" value="1"/>
</dbReference>
<evidence type="ECO:0000256" key="13">
    <source>
        <dbReference type="PROSITE-ProRule" id="PRU00552"/>
    </source>
</evidence>
<feature type="region of interest" description="Disordered" evidence="14">
    <location>
        <begin position="1"/>
        <end position="32"/>
    </location>
</feature>
<evidence type="ECO:0000256" key="6">
    <source>
        <dbReference type="ARBA" id="ARBA00022741"/>
    </source>
</evidence>
<dbReference type="PANTHER" id="PTHR47959">
    <property type="entry name" value="ATP-DEPENDENT RNA HELICASE RHLE-RELATED"/>
    <property type="match status" value="1"/>
</dbReference>
<dbReference type="InterPro" id="IPR001650">
    <property type="entry name" value="Helicase_C-like"/>
</dbReference>
<feature type="region of interest" description="Disordered" evidence="14">
    <location>
        <begin position="546"/>
        <end position="573"/>
    </location>
</feature>
<dbReference type="Pfam" id="PF00271">
    <property type="entry name" value="Helicase_C"/>
    <property type="match status" value="1"/>
</dbReference>
<evidence type="ECO:0000256" key="10">
    <source>
        <dbReference type="ARBA" id="ARBA00022884"/>
    </source>
</evidence>
<dbReference type="EC" id="3.6.4.13" evidence="4"/>
<dbReference type="GO" id="GO:0010467">
    <property type="term" value="P:gene expression"/>
    <property type="evidence" value="ECO:0007669"/>
    <property type="project" value="UniProtKB-ARBA"/>
</dbReference>
<evidence type="ECO:0000256" key="14">
    <source>
        <dbReference type="SAM" id="MobiDB-lite"/>
    </source>
</evidence>
<comment type="similarity">
    <text evidence="3">Belongs to the DEAD box helicase family. DDX54/DBP10 subfamily.</text>
</comment>
<evidence type="ECO:0000256" key="12">
    <source>
        <dbReference type="ARBA" id="ARBA00047984"/>
    </source>
</evidence>
<dbReference type="Gene3D" id="3.40.50.300">
    <property type="entry name" value="P-loop containing nucleotide triphosphate hydrolases"/>
    <property type="match status" value="2"/>
</dbReference>
<dbReference type="AlphaFoldDB" id="A0A1B9HWC2"/>